<name>A0A380FA55_STAGA</name>
<dbReference type="EC" id="4.1.2.43" evidence="4"/>
<dbReference type="Proteomes" id="UP000255277">
    <property type="component" value="Unassembled WGS sequence"/>
</dbReference>
<dbReference type="InterPro" id="IPR013785">
    <property type="entry name" value="Aldolase_TIM"/>
</dbReference>
<dbReference type="SUPFAM" id="SSF51366">
    <property type="entry name" value="Ribulose-phoshate binding barrel"/>
    <property type="match status" value="1"/>
</dbReference>
<dbReference type="GO" id="GO:0006207">
    <property type="term" value="P:'de novo' pyrimidine nucleobase biosynthetic process"/>
    <property type="evidence" value="ECO:0007669"/>
    <property type="project" value="InterPro"/>
</dbReference>
<evidence type="ECO:0000256" key="2">
    <source>
        <dbReference type="ARBA" id="ARBA00023239"/>
    </source>
</evidence>
<feature type="domain" description="Orotidine 5'-phosphate decarboxylase" evidence="3">
    <location>
        <begin position="3"/>
        <end position="203"/>
    </location>
</feature>
<keyword evidence="2 4" id="KW-0456">Lyase</keyword>
<dbReference type="PANTHER" id="PTHR35039">
    <property type="entry name" value="3-KETO-L-GULONATE-6-PHOSPHATE DECARBOXYLASE SGBH-RELATED"/>
    <property type="match status" value="1"/>
</dbReference>
<dbReference type="Pfam" id="PF00215">
    <property type="entry name" value="OMPdecase"/>
    <property type="match status" value="1"/>
</dbReference>
<dbReference type="Gene3D" id="3.20.20.70">
    <property type="entry name" value="Aldolase class I"/>
    <property type="match status" value="1"/>
</dbReference>
<dbReference type="GO" id="GO:0043801">
    <property type="term" value="F:hexulose-6-phosphate synthase activity"/>
    <property type="evidence" value="ECO:0007669"/>
    <property type="project" value="UniProtKB-EC"/>
</dbReference>
<accession>A0A380FA55</accession>
<evidence type="ECO:0000259" key="3">
    <source>
        <dbReference type="SMART" id="SM00934"/>
    </source>
</evidence>
<evidence type="ECO:0000313" key="4">
    <source>
        <dbReference type="EMBL" id="SUM30815.1"/>
    </source>
</evidence>
<gene>
    <name evidence="4" type="primary">hxlA</name>
    <name evidence="4" type="ORF">NCTC12195_00215</name>
</gene>
<evidence type="ECO:0000313" key="5">
    <source>
        <dbReference type="Proteomes" id="UP000255277"/>
    </source>
</evidence>
<dbReference type="GO" id="GO:0033982">
    <property type="term" value="F:3-dehydro-L-gulonate-6-phosphate decarboxylase activity"/>
    <property type="evidence" value="ECO:0007669"/>
    <property type="project" value="TreeGrafter"/>
</dbReference>
<protein>
    <submittedName>
        <fullName evidence="4">Hexulose-6-phosphate synthase</fullName>
        <ecNumber evidence="4">4.1.2.43</ecNumber>
    </submittedName>
</protein>
<dbReference type="InterPro" id="IPR011060">
    <property type="entry name" value="RibuloseP-bd_barrel"/>
</dbReference>
<dbReference type="PANTHER" id="PTHR35039:SF3">
    <property type="entry name" value="3-KETO-L-GULONATE-6-PHOSPHATE DECARBOXYLASE SGBH-RELATED"/>
    <property type="match status" value="1"/>
</dbReference>
<comment type="function">
    <text evidence="1">Catalyzes the condensation of ribulose 5-phosphate with formaldehyde to form 3-hexulose 6-phosphate.</text>
</comment>
<dbReference type="GO" id="GO:0004590">
    <property type="term" value="F:orotidine-5'-phosphate decarboxylase activity"/>
    <property type="evidence" value="ECO:0007669"/>
    <property type="project" value="InterPro"/>
</dbReference>
<dbReference type="GO" id="GO:0019854">
    <property type="term" value="P:L-ascorbic acid catabolic process"/>
    <property type="evidence" value="ECO:0007669"/>
    <property type="project" value="TreeGrafter"/>
</dbReference>
<evidence type="ECO:0000256" key="1">
    <source>
        <dbReference type="ARBA" id="ARBA00002272"/>
    </source>
</evidence>
<dbReference type="EMBL" id="UHDK01000001">
    <property type="protein sequence ID" value="SUM30815.1"/>
    <property type="molecule type" value="Genomic_DNA"/>
</dbReference>
<sequence>MMKLQVALDRISLDEAIKLSTKLNGNVGIIEIGTSLIKDYGNSAIEKIAEVTPDSKILIDSKTIDEGAYEFNQAFRHGADIVTVMGAASYQTLAACYEVAKQYNGTMMIDLLNLNHKQIAAIDNFSEAVYLIHHSVDANEKVSAIAEIEEFQSLHEHVEHIAIAGGIDYNAASEISQQNLADIVVVGSKITTSKSIVETAKKFMEVLKA</sequence>
<dbReference type="STRING" id="1293.SH09_01720"/>
<dbReference type="SMART" id="SM00934">
    <property type="entry name" value="OMPdecase"/>
    <property type="match status" value="1"/>
</dbReference>
<reference evidence="4 5" key="1">
    <citation type="submission" date="2018-06" db="EMBL/GenBank/DDBJ databases">
        <authorList>
            <consortium name="Pathogen Informatics"/>
            <person name="Doyle S."/>
        </authorList>
    </citation>
    <scope>NUCLEOTIDE SEQUENCE [LARGE SCALE GENOMIC DNA]</scope>
    <source>
        <strain evidence="4 5">NCTC12195</strain>
    </source>
</reference>
<dbReference type="InterPro" id="IPR001754">
    <property type="entry name" value="OMPdeCOase_dom"/>
</dbReference>
<dbReference type="AlphaFoldDB" id="A0A380FA55"/>
<proteinExistence type="predicted"/>
<organism evidence="4 5">
    <name type="scientific">Staphylococcus gallinarum</name>
    <dbReference type="NCBI Taxonomy" id="1293"/>
    <lineage>
        <taxon>Bacteria</taxon>
        <taxon>Bacillati</taxon>
        <taxon>Bacillota</taxon>
        <taxon>Bacilli</taxon>
        <taxon>Bacillales</taxon>
        <taxon>Staphylococcaceae</taxon>
        <taxon>Staphylococcus</taxon>
    </lineage>
</organism>